<dbReference type="Proteomes" id="UP000604046">
    <property type="component" value="Unassembled WGS sequence"/>
</dbReference>
<keyword evidence="2" id="KW-1185">Reference proteome</keyword>
<gene>
    <name evidence="1" type="ORF">SNAT2548_LOCUS32092</name>
</gene>
<dbReference type="OrthoDB" id="409435at2759"/>
<evidence type="ECO:0000313" key="2">
    <source>
        <dbReference type="Proteomes" id="UP000604046"/>
    </source>
</evidence>
<evidence type="ECO:0000313" key="1">
    <source>
        <dbReference type="EMBL" id="CAE7566262.1"/>
    </source>
</evidence>
<reference evidence="1" key="1">
    <citation type="submission" date="2021-02" db="EMBL/GenBank/DDBJ databases">
        <authorList>
            <person name="Dougan E. K."/>
            <person name="Rhodes N."/>
            <person name="Thang M."/>
            <person name="Chan C."/>
        </authorList>
    </citation>
    <scope>NUCLEOTIDE SEQUENCE</scope>
</reference>
<comment type="caution">
    <text evidence="1">The sequence shown here is derived from an EMBL/GenBank/DDBJ whole genome shotgun (WGS) entry which is preliminary data.</text>
</comment>
<sequence length="1077" mass="118832">MDGVLAVAMKIPQAIEEQRRRLCLRRFCTRPLVTLRNAKKAALSRERERVATAKEQLALGGFAASKIQAAASADDDGDWFAACIPLSCLGDDDAMRRFIWWLYWLRLASDPGQAAATQAHASGAQVRILRIFGTGEPPEYPLRLLDPDVFEEPGQGPFDLVTVTDAPRRAHALTSSVQWPLRLRLLQPPAEDRPWKFGFFDAERYLLSYVTHLRKLGHGDRLVIYADAFDVAAFPCQRNLSKALDELNRSIVFGMEFDIFPAGLPGYPPPAAGSHSRARKAHKLPPCRPEVDLPYIWESRQPGECEPCLAMSETLGISSSGVEPTHAVAGEFLNGGFYGGRAAALEVALRRLLHVQAQLPAFNSEGKPFSRHGRSHQYLWNQYFLDNSEQVSLDYGGNFVVNLARRSISPRQFGIDEDTGQLKSVLFQRPVCFIHANAGGVADSTFYLLRTAYYLQADTSAWTGYRVPDELDALQLSGLRADKALQDRVVVDSNLCFGPFAHAPEWRGILSYVYLATPFNEVTFAGLEFFIARPLRSQASRSGGAEMVFDIVDKMPFPLRTRKQTGRAKPPNGTQTWFEARNRFDAQAFRVRVHSGDCFAFRCEQRCDLTYSDLEEDLSDPSWHSKQALDGRLVGVWTANYRDTIVGTKVTLDKWLPRSYAISASAEIEEFGFYAKMCGVALGSTTSWGGGGLQLPQAHASACPFANSRLKAAKAFVDGAYLLAGFDDIPFDKLVLPSCSKDLEPANDAAPSMFHLFPPSSGTLAYLSLEDTLRCAQVRQTWRHAASQPEALARVLHLPGDDGDSAPEGLRTLLGRGCLKRVEVVELAGACSWFPALLEELPDLQQLRVRGAHKGRPKADVDLALSSIVAASPRLTVLEFSYDGFGPERRSSWPAIPSLARLRVQSLPLCFTDLPNLFGAKELESLELQACPLRSSQTGIVSCGAKVQPRHLKVLRCGLQMALTLLLSVCLERLSSLLLDPPTDSKIQDELAKACAPQLGGIDPKVDACTDLQAQAQRELLAELRRASRASRSPESAVTPWRRLQQWLQASERSIDGHGQVLYRNLRAGAMSNSSST</sequence>
<organism evidence="1 2">
    <name type="scientific">Symbiodinium natans</name>
    <dbReference type="NCBI Taxonomy" id="878477"/>
    <lineage>
        <taxon>Eukaryota</taxon>
        <taxon>Sar</taxon>
        <taxon>Alveolata</taxon>
        <taxon>Dinophyceae</taxon>
        <taxon>Suessiales</taxon>
        <taxon>Symbiodiniaceae</taxon>
        <taxon>Symbiodinium</taxon>
    </lineage>
</organism>
<dbReference type="AlphaFoldDB" id="A0A812UHB2"/>
<proteinExistence type="predicted"/>
<protein>
    <submittedName>
        <fullName evidence="1">Uncharacterized protein</fullName>
    </submittedName>
</protein>
<name>A0A812UHB2_9DINO</name>
<accession>A0A812UHB2</accession>
<dbReference type="EMBL" id="CAJNDS010002692">
    <property type="protein sequence ID" value="CAE7566262.1"/>
    <property type="molecule type" value="Genomic_DNA"/>
</dbReference>
<dbReference type="SUPFAM" id="SSF52047">
    <property type="entry name" value="RNI-like"/>
    <property type="match status" value="1"/>
</dbReference>